<keyword evidence="1" id="KW-1185">Reference proteome</keyword>
<proteinExistence type="predicted"/>
<name>A0A914QUC9_9BILA</name>
<organism evidence="1 2">
    <name type="scientific">Panagrolaimus davidi</name>
    <dbReference type="NCBI Taxonomy" id="227884"/>
    <lineage>
        <taxon>Eukaryota</taxon>
        <taxon>Metazoa</taxon>
        <taxon>Ecdysozoa</taxon>
        <taxon>Nematoda</taxon>
        <taxon>Chromadorea</taxon>
        <taxon>Rhabditida</taxon>
        <taxon>Tylenchina</taxon>
        <taxon>Panagrolaimomorpha</taxon>
        <taxon>Panagrolaimoidea</taxon>
        <taxon>Panagrolaimidae</taxon>
        <taxon>Panagrolaimus</taxon>
    </lineage>
</organism>
<dbReference type="Proteomes" id="UP000887578">
    <property type="component" value="Unplaced"/>
</dbReference>
<dbReference type="WBParaSite" id="PDA_v2.g5353.t1">
    <property type="protein sequence ID" value="PDA_v2.g5353.t1"/>
    <property type="gene ID" value="PDA_v2.g5353"/>
</dbReference>
<dbReference type="AlphaFoldDB" id="A0A914QUC9"/>
<accession>A0A914QUC9</accession>
<evidence type="ECO:0000313" key="2">
    <source>
        <dbReference type="WBParaSite" id="PDA_v2.g5353.t1"/>
    </source>
</evidence>
<sequence>MEENVEKRRPNGIHLIASDKNHVFQYQGFSKLVINQMRLLLSVEPINEEFKPISAMFKWKFFAQKNILFVFAEHDFQDFMLVFNNEIRCKKVYDLICRKRAKDVVSNEDIYERILAPLFNEIIKNKYSNITVFKLLLKWMNKLEKNDKEFYIKKMKENEIYDLIVSNGESNEDGNQVRIQRKRRFCKIDTIANSEDEGSYGDNRKQVKQPSSKKFVKCNYDFKLVNINGKRKLIKRLLIFSANDKSFCYEYRRYSFKHGIFQCFECIKLGKGVFAKIDVNGILKVEDKKHVCSKIQYSPEKYFDLQIIRKPNYEILENCNTKSGKVLIMFNPNNRNECHEYAWKNCKKAFRCLGCNTTVHIHNASKETEYIELLQLNHGCEYRQFNREKYFDIQEIKKPNYEILENCNTISGKVLIVFNANNRNECHEFGFLKREKIYYCFDCRAKAKVKNVSMKNEFIELLKLNHECEYRNYDREKYFKFKNFVLSPDFEIRTEMFVMEKTSNGNPKLFIFDSADKSLCYIFSPERGTQRYKCRGCQEIAKYKKNQGIFTIYLCNDENGEYFVRMKNKQKHLCQPKIYQLEKYAITEISKIDTYFFYREKSMPNSINVAIFDSNDSTFCYPFLYQKASNNFRCSNCLKLKKKYVITFPKIDENGKEYFIHEFQKHICKPILISSIQKTSKFILLERKDIVFEEKELKIDETRILKLPNFEFRQSKHGKPGGKLVIFDTNDKSLCYEYYFVTETKCFICGNCQRKKHRVTAKVHLNNETNEKFLELSKNEHICEPIKDEFADKIIGASNFIVTERNVERSPKKVIVFTSEKKEFYYELTYSAKGNYFRCFPCSNCNKAVGAKLYRKENGEEYLLKLKNEHVCTPEKYEKEKLQSKTIPKSMFELYKNKNGESNKKLVVFTSEKKDFVYEYSGGKSLFRCLQCLKQKKYVSAKVRGNENEKYVELSKVEHVCTPKKFDQKKYKK</sequence>
<evidence type="ECO:0000313" key="1">
    <source>
        <dbReference type="Proteomes" id="UP000887578"/>
    </source>
</evidence>
<protein>
    <submittedName>
        <fullName evidence="2">Uncharacterized protein</fullName>
    </submittedName>
</protein>
<reference evidence="2" key="1">
    <citation type="submission" date="2022-11" db="UniProtKB">
        <authorList>
            <consortium name="WormBaseParasite"/>
        </authorList>
    </citation>
    <scope>IDENTIFICATION</scope>
</reference>